<gene>
    <name evidence="9" type="ORF">ACF05T_18320</name>
</gene>
<keyword evidence="6" id="KW-0408">Iron</keyword>
<evidence type="ECO:0000256" key="7">
    <source>
        <dbReference type="ARBA" id="ARBA00023014"/>
    </source>
</evidence>
<dbReference type="InterPro" id="IPR023753">
    <property type="entry name" value="FAD/NAD-binding_dom"/>
</dbReference>
<dbReference type="PRINTS" id="PR00368">
    <property type="entry name" value="FADPNR"/>
</dbReference>
<keyword evidence="5" id="KW-0560">Oxidoreductase</keyword>
<dbReference type="InterPro" id="IPR036188">
    <property type="entry name" value="FAD/NAD-bd_sf"/>
</dbReference>
<evidence type="ECO:0000256" key="3">
    <source>
        <dbReference type="ARBA" id="ARBA00022617"/>
    </source>
</evidence>
<evidence type="ECO:0000256" key="5">
    <source>
        <dbReference type="ARBA" id="ARBA00023002"/>
    </source>
</evidence>
<dbReference type="Gene3D" id="3.50.50.60">
    <property type="entry name" value="FAD/NAD(P)-binding domain"/>
    <property type="match status" value="2"/>
</dbReference>
<dbReference type="PANTHER" id="PTHR43809:SF1">
    <property type="entry name" value="NITRITE REDUCTASE (NADH) LARGE SUBUNIT"/>
    <property type="match status" value="1"/>
</dbReference>
<reference evidence="9 10" key="1">
    <citation type="submission" date="2024-10" db="EMBL/GenBank/DDBJ databases">
        <title>The Natural Products Discovery Center: Release of the First 8490 Sequenced Strains for Exploring Actinobacteria Biosynthetic Diversity.</title>
        <authorList>
            <person name="Kalkreuter E."/>
            <person name="Kautsar S.A."/>
            <person name="Yang D."/>
            <person name="Bader C.D."/>
            <person name="Teijaro C.N."/>
            <person name="Fluegel L."/>
            <person name="Davis C.M."/>
            <person name="Simpson J.R."/>
            <person name="Lauterbach L."/>
            <person name="Steele A.D."/>
            <person name="Gui C."/>
            <person name="Meng S."/>
            <person name="Li G."/>
            <person name="Viehrig K."/>
            <person name="Ye F."/>
            <person name="Su P."/>
            <person name="Kiefer A.F."/>
            <person name="Nichols A."/>
            <person name="Cepeda A.J."/>
            <person name="Yan W."/>
            <person name="Fan B."/>
            <person name="Jiang Y."/>
            <person name="Adhikari A."/>
            <person name="Zheng C.-J."/>
            <person name="Schuster L."/>
            <person name="Cowan T.M."/>
            <person name="Smanski M.J."/>
            <person name="Chevrette M.G."/>
            <person name="De Carvalho L.P.S."/>
            <person name="Shen B."/>
        </authorList>
    </citation>
    <scope>NUCLEOTIDE SEQUENCE [LARGE SCALE GENOMIC DNA]</scope>
    <source>
        <strain evidence="9 10">NPDC015755</strain>
    </source>
</reference>
<name>A0ABW6YDW2_9ACTN</name>
<keyword evidence="10" id="KW-1185">Reference proteome</keyword>
<evidence type="ECO:0000256" key="6">
    <source>
        <dbReference type="ARBA" id="ARBA00023004"/>
    </source>
</evidence>
<evidence type="ECO:0000256" key="1">
    <source>
        <dbReference type="ARBA" id="ARBA00001929"/>
    </source>
</evidence>
<protein>
    <submittedName>
        <fullName evidence="9">NAD(P)/FAD-dependent oxidoreductase</fullName>
    </submittedName>
</protein>
<evidence type="ECO:0000313" key="9">
    <source>
        <dbReference type="EMBL" id="MFF8278044.1"/>
    </source>
</evidence>
<evidence type="ECO:0000259" key="8">
    <source>
        <dbReference type="Pfam" id="PF07992"/>
    </source>
</evidence>
<dbReference type="PRINTS" id="PR00469">
    <property type="entry name" value="PNDRDTASEII"/>
</dbReference>
<comment type="caution">
    <text evidence="9">The sequence shown here is derived from an EMBL/GenBank/DDBJ whole genome shotgun (WGS) entry which is preliminary data.</text>
</comment>
<accession>A0ABW6YDW2</accession>
<dbReference type="Proteomes" id="UP001603013">
    <property type="component" value="Unassembled WGS sequence"/>
</dbReference>
<keyword evidence="3" id="KW-0349">Heme</keyword>
<keyword evidence="7" id="KW-0411">Iron-sulfur</keyword>
<dbReference type="PANTHER" id="PTHR43809">
    <property type="entry name" value="NITRITE REDUCTASE (NADH) LARGE SUBUNIT"/>
    <property type="match status" value="1"/>
</dbReference>
<comment type="pathway">
    <text evidence="2">Nitrogen metabolism; nitrate reduction (assimilation).</text>
</comment>
<comment type="cofactor">
    <cofactor evidence="1">
        <name>siroheme</name>
        <dbReference type="ChEBI" id="CHEBI:60052"/>
    </cofactor>
</comment>
<sequence>MSLSRRTLVVVGYGPVGHRLVAEVRALDRTDSWRVVVLGEEPRGAYDRVALSSLVSGRTPADLALPAPDSLVDVRLSTTVTGIDRDRRTVRCSDGTRHAYDALVLATGSRPFVPPVPGRDLPHCLTYRTVEDIEALRAAARPGAPGVVVGGGLLGLEAADALRRLGMRPHVVEAAPRLMPLQVDTGGGRLLASLVRELGVEVHCGATTVSVDANRVRLADGTEIEAGLVVFSAGIRPRDELAADAGLATGERGGFLVDDGLRTDDERIWAVGECAAVGGRCHGLLAPGYRMAAAVARSLMGLAPTPFGDTGQPTRLKLLGIDVTGFGDIHARTEGAIEFSEADRAGGRYRKLVLGADGHTLLGRVEVGTAPARS</sequence>
<evidence type="ECO:0000313" key="10">
    <source>
        <dbReference type="Proteomes" id="UP001603013"/>
    </source>
</evidence>
<proteinExistence type="predicted"/>
<dbReference type="Pfam" id="PF07992">
    <property type="entry name" value="Pyr_redox_2"/>
    <property type="match status" value="1"/>
</dbReference>
<feature type="domain" description="FAD/NAD(P)-binding" evidence="8">
    <location>
        <begin position="8"/>
        <end position="280"/>
    </location>
</feature>
<dbReference type="RefSeq" id="WP_391935243.1">
    <property type="nucleotide sequence ID" value="NZ_JBIBSM010000009.1"/>
</dbReference>
<dbReference type="SUPFAM" id="SSF51905">
    <property type="entry name" value="FAD/NAD(P)-binding domain"/>
    <property type="match status" value="1"/>
</dbReference>
<keyword evidence="4" id="KW-0479">Metal-binding</keyword>
<dbReference type="EMBL" id="JBIBSM010000009">
    <property type="protein sequence ID" value="MFF8278044.1"/>
    <property type="molecule type" value="Genomic_DNA"/>
</dbReference>
<evidence type="ECO:0000256" key="2">
    <source>
        <dbReference type="ARBA" id="ARBA00005096"/>
    </source>
</evidence>
<organism evidence="9 10">
    <name type="scientific">Streptomyces lateritius</name>
    <dbReference type="NCBI Taxonomy" id="67313"/>
    <lineage>
        <taxon>Bacteria</taxon>
        <taxon>Bacillati</taxon>
        <taxon>Actinomycetota</taxon>
        <taxon>Actinomycetes</taxon>
        <taxon>Kitasatosporales</taxon>
        <taxon>Streptomycetaceae</taxon>
        <taxon>Streptomyces</taxon>
    </lineage>
</organism>
<dbReference type="InterPro" id="IPR052034">
    <property type="entry name" value="NasD-like"/>
</dbReference>
<evidence type="ECO:0000256" key="4">
    <source>
        <dbReference type="ARBA" id="ARBA00022723"/>
    </source>
</evidence>